<feature type="signal peptide" evidence="1">
    <location>
        <begin position="1"/>
        <end position="32"/>
    </location>
</feature>
<comment type="caution">
    <text evidence="2">The sequence shown here is derived from an EMBL/GenBank/DDBJ whole genome shotgun (WGS) entry which is preliminary data.</text>
</comment>
<feature type="chain" id="PRO_5035928130" evidence="1">
    <location>
        <begin position="33"/>
        <end position="107"/>
    </location>
</feature>
<evidence type="ECO:0000256" key="1">
    <source>
        <dbReference type="SAM" id="SignalP"/>
    </source>
</evidence>
<proteinExistence type="predicted"/>
<dbReference type="Proteomes" id="UP000467700">
    <property type="component" value="Unassembled WGS sequence"/>
</dbReference>
<name>A0A8S0WSH8_CYCAE</name>
<keyword evidence="1" id="KW-0732">Signal</keyword>
<evidence type="ECO:0000313" key="3">
    <source>
        <dbReference type="Proteomes" id="UP000467700"/>
    </source>
</evidence>
<keyword evidence="3" id="KW-1185">Reference proteome</keyword>
<dbReference type="AlphaFoldDB" id="A0A8S0WSH8"/>
<organism evidence="2 3">
    <name type="scientific">Cyclocybe aegerita</name>
    <name type="common">Black poplar mushroom</name>
    <name type="synonym">Agrocybe aegerita</name>
    <dbReference type="NCBI Taxonomy" id="1973307"/>
    <lineage>
        <taxon>Eukaryota</taxon>
        <taxon>Fungi</taxon>
        <taxon>Dikarya</taxon>
        <taxon>Basidiomycota</taxon>
        <taxon>Agaricomycotina</taxon>
        <taxon>Agaricomycetes</taxon>
        <taxon>Agaricomycetidae</taxon>
        <taxon>Agaricales</taxon>
        <taxon>Agaricineae</taxon>
        <taxon>Bolbitiaceae</taxon>
        <taxon>Cyclocybe</taxon>
    </lineage>
</organism>
<sequence>MASDVRSRWRTFGSLFFLTFLALFEHKQFTYSGSTLRGVYPVSIPSPPPVFLLSDPLRSSMFHLPNPHPIASRPLLAFPHVSLMLVMPGESGIDAAPNGGLRAQHGA</sequence>
<protein>
    <submittedName>
        <fullName evidence="2">Uncharacterized protein</fullName>
    </submittedName>
</protein>
<evidence type="ECO:0000313" key="2">
    <source>
        <dbReference type="EMBL" id="CAA7269847.1"/>
    </source>
</evidence>
<reference evidence="2 3" key="1">
    <citation type="submission" date="2020-01" db="EMBL/GenBank/DDBJ databases">
        <authorList>
            <person name="Gupta K D."/>
        </authorList>
    </citation>
    <scope>NUCLEOTIDE SEQUENCE [LARGE SCALE GENOMIC DNA]</scope>
</reference>
<dbReference type="EMBL" id="CACVBS010000081">
    <property type="protein sequence ID" value="CAA7269847.1"/>
    <property type="molecule type" value="Genomic_DNA"/>
</dbReference>
<gene>
    <name evidence="2" type="ORF">AAE3_LOCUS12077</name>
</gene>
<accession>A0A8S0WSH8</accession>